<dbReference type="PANTHER" id="PTHR47966:SF51">
    <property type="entry name" value="BETA-SITE APP-CLEAVING ENZYME, ISOFORM A-RELATED"/>
    <property type="match status" value="1"/>
</dbReference>
<dbReference type="GO" id="GO:0004190">
    <property type="term" value="F:aspartic-type endopeptidase activity"/>
    <property type="evidence" value="ECO:0007669"/>
    <property type="project" value="InterPro"/>
</dbReference>
<dbReference type="InterPro" id="IPR001461">
    <property type="entry name" value="Aspartic_peptidase_A1"/>
</dbReference>
<evidence type="ECO:0000256" key="1">
    <source>
        <dbReference type="ARBA" id="ARBA00007447"/>
    </source>
</evidence>
<keyword evidence="3" id="KW-1185">Reference proteome</keyword>
<comment type="similarity">
    <text evidence="1">Belongs to the peptidase A1 family.</text>
</comment>
<dbReference type="PROSITE" id="PS51767">
    <property type="entry name" value="PEPTIDASE_A1"/>
    <property type="match status" value="1"/>
</dbReference>
<dbReference type="GO" id="GO:0006508">
    <property type="term" value="P:proteolysis"/>
    <property type="evidence" value="ECO:0007669"/>
    <property type="project" value="InterPro"/>
</dbReference>
<sequence>MACFLHHKYDSSKSTSYQSDGRKVSIQYGTGSMKGFVSKDSVCVANICVQQQAFTEATSEPGITFVAA</sequence>
<dbReference type="WBParaSite" id="GPLIN_001618200">
    <property type="protein sequence ID" value="GPLIN_001618200"/>
    <property type="gene ID" value="GPLIN_001618200"/>
</dbReference>
<evidence type="ECO:0000259" key="2">
    <source>
        <dbReference type="PROSITE" id="PS51767"/>
    </source>
</evidence>
<reference evidence="3" key="1">
    <citation type="submission" date="2014-05" db="EMBL/GenBank/DDBJ databases">
        <title>The genome and life-stage specific transcriptomes of Globodera pallida elucidate key aspects of plant parasitism by a cyst nematode.</title>
        <authorList>
            <person name="Cotton J.A."/>
            <person name="Lilley C.J."/>
            <person name="Jones L.M."/>
            <person name="Kikuchi T."/>
            <person name="Reid A.J."/>
            <person name="Thorpe P."/>
            <person name="Tsai I.J."/>
            <person name="Beasley H."/>
            <person name="Blok V."/>
            <person name="Cock P.J.A."/>
            <person name="Van den Akker S.E."/>
            <person name="Holroyd N."/>
            <person name="Hunt M."/>
            <person name="Mantelin S."/>
            <person name="Naghra H."/>
            <person name="Pain A."/>
            <person name="Palomares-Rius J.E."/>
            <person name="Zarowiecki M."/>
            <person name="Berriman M."/>
            <person name="Jones J.T."/>
            <person name="Urwin P.E."/>
        </authorList>
    </citation>
    <scope>NUCLEOTIDE SEQUENCE [LARGE SCALE GENOMIC DNA]</scope>
    <source>
        <strain evidence="3">Lindley</strain>
    </source>
</reference>
<dbReference type="InterPro" id="IPR033121">
    <property type="entry name" value="PEPTIDASE_A1"/>
</dbReference>
<dbReference type="SUPFAM" id="SSF50630">
    <property type="entry name" value="Acid proteases"/>
    <property type="match status" value="1"/>
</dbReference>
<evidence type="ECO:0000313" key="3">
    <source>
        <dbReference type="Proteomes" id="UP000050741"/>
    </source>
</evidence>
<name>A0A183CTH4_GLOPA</name>
<protein>
    <submittedName>
        <fullName evidence="4">Peptidase A1 domain-containing protein</fullName>
    </submittedName>
</protein>
<organism evidence="3 4">
    <name type="scientific">Globodera pallida</name>
    <name type="common">Potato cyst nematode worm</name>
    <name type="synonym">Heterodera pallida</name>
    <dbReference type="NCBI Taxonomy" id="36090"/>
    <lineage>
        <taxon>Eukaryota</taxon>
        <taxon>Metazoa</taxon>
        <taxon>Ecdysozoa</taxon>
        <taxon>Nematoda</taxon>
        <taxon>Chromadorea</taxon>
        <taxon>Rhabditida</taxon>
        <taxon>Tylenchina</taxon>
        <taxon>Tylenchomorpha</taxon>
        <taxon>Tylenchoidea</taxon>
        <taxon>Heteroderidae</taxon>
        <taxon>Heteroderinae</taxon>
        <taxon>Globodera</taxon>
    </lineage>
</organism>
<feature type="domain" description="Peptidase A1" evidence="2">
    <location>
        <begin position="1"/>
        <end position="68"/>
    </location>
</feature>
<dbReference type="PANTHER" id="PTHR47966">
    <property type="entry name" value="BETA-SITE APP-CLEAVING ENZYME, ISOFORM A-RELATED"/>
    <property type="match status" value="1"/>
</dbReference>
<dbReference type="GO" id="GO:0005764">
    <property type="term" value="C:lysosome"/>
    <property type="evidence" value="ECO:0007669"/>
    <property type="project" value="TreeGrafter"/>
</dbReference>
<dbReference type="Gene3D" id="2.40.70.10">
    <property type="entry name" value="Acid Proteases"/>
    <property type="match status" value="1"/>
</dbReference>
<reference evidence="4" key="2">
    <citation type="submission" date="2016-06" db="UniProtKB">
        <authorList>
            <consortium name="WormBaseParasite"/>
        </authorList>
    </citation>
    <scope>IDENTIFICATION</scope>
</reference>
<accession>A0A183CTH4</accession>
<dbReference type="Proteomes" id="UP000050741">
    <property type="component" value="Unassembled WGS sequence"/>
</dbReference>
<dbReference type="InterPro" id="IPR021109">
    <property type="entry name" value="Peptidase_aspartic_dom_sf"/>
</dbReference>
<proteinExistence type="inferred from homology"/>
<evidence type="ECO:0000313" key="4">
    <source>
        <dbReference type="WBParaSite" id="GPLIN_001618200"/>
    </source>
</evidence>
<dbReference type="AlphaFoldDB" id="A0A183CTH4"/>
<dbReference type="Pfam" id="PF00026">
    <property type="entry name" value="Asp"/>
    <property type="match status" value="1"/>
</dbReference>